<dbReference type="SUPFAM" id="SSF56091">
    <property type="entry name" value="DNA ligase/mRNA capping enzyme, catalytic domain"/>
    <property type="match status" value="1"/>
</dbReference>
<evidence type="ECO:0000256" key="6">
    <source>
        <dbReference type="ARBA" id="ARBA00022741"/>
    </source>
</evidence>
<evidence type="ECO:0000259" key="14">
    <source>
        <dbReference type="PROSITE" id="PS50160"/>
    </source>
</evidence>
<evidence type="ECO:0000256" key="8">
    <source>
        <dbReference type="ARBA" id="ARBA00022840"/>
    </source>
</evidence>
<dbReference type="InterPro" id="IPR036599">
    <property type="entry name" value="DNA_ligase_N_sf"/>
</dbReference>
<keyword evidence="7" id="KW-0227">DNA damage</keyword>
<evidence type="ECO:0000313" key="16">
    <source>
        <dbReference type="Proteomes" id="UP000186098"/>
    </source>
</evidence>
<sequence>MKRFAALLAALEATTSTRARTDALARYFRDAPPADRMQAIALISGRRPRRAVTAARLGQWAAETAGLPDWLFAESYAATGDLAETIALILPPPETAPETPPETPRPLTHWAALVADLAALPDESARRAAIENAWAGLSVPERFLFNKLLTGGLRIGVAEGLLRRALAQVTGLPPEVIAHRLMAGGPADWDALCAPEDAAARDARPYPFCLAHPLDGAPADLGAPGDFLAEWKWDGIRAQIVARGGALHLWSRGEDPLAAQFPDLLAPLPEGIVLDGEIVPWRPGAERPLPFAALQRRLGRKAPGRKLLSDVPVRFLAYDLLECDGRDLRDRPLTERRARLEALAPALPHPLSPTVAATGWEGLARARAEARAQGAEGLMLKHRDSAYGVGRKRGAWWKWKLDPMVLDAVLVYAQAGHGRRAGLYTDFTFALWQGDALVPVARAYSGLSDAEFAEISAWVRAHTRDRFGPVRQVQPELVFEIGFEGIAPSPRHKSGIALRFPRMLRWRRDKTAAQADRIETARALMAALAGD</sequence>
<dbReference type="GO" id="GO:0003910">
    <property type="term" value="F:DNA ligase (ATP) activity"/>
    <property type="evidence" value="ECO:0007669"/>
    <property type="project" value="UniProtKB-EC"/>
</dbReference>
<dbReference type="PANTHER" id="PTHR45674">
    <property type="entry name" value="DNA LIGASE 1/3 FAMILY MEMBER"/>
    <property type="match status" value="1"/>
</dbReference>
<comment type="catalytic activity">
    <reaction evidence="13">
        <text>ATP + (deoxyribonucleotide)n-3'-hydroxyl + 5'-phospho-(deoxyribonucleotide)m = (deoxyribonucleotide)n+m + AMP + diphosphate.</text>
        <dbReference type="EC" id="6.5.1.1"/>
    </reaction>
</comment>
<dbReference type="CDD" id="cd07972">
    <property type="entry name" value="OBF_DNA_ligase_Arch_LigB"/>
    <property type="match status" value="1"/>
</dbReference>
<evidence type="ECO:0000313" key="15">
    <source>
        <dbReference type="EMBL" id="SIS85495.1"/>
    </source>
</evidence>
<keyword evidence="4" id="KW-0235">DNA replication</keyword>
<reference evidence="16" key="1">
    <citation type="submission" date="2017-01" db="EMBL/GenBank/DDBJ databases">
        <authorList>
            <person name="Varghese N."/>
            <person name="Submissions S."/>
        </authorList>
    </citation>
    <scope>NUCLEOTIDE SEQUENCE [LARGE SCALE GENOMIC DNA]</scope>
    <source>
        <strain evidence="16">DSM 18714</strain>
    </source>
</reference>
<dbReference type="Gene3D" id="2.40.50.140">
    <property type="entry name" value="Nucleic acid-binding proteins"/>
    <property type="match status" value="1"/>
</dbReference>
<dbReference type="InterPro" id="IPR012310">
    <property type="entry name" value="DNA_ligase_ATP-dep_cent"/>
</dbReference>
<dbReference type="OrthoDB" id="9767858at2"/>
<organism evidence="15 16">
    <name type="scientific">Phaeovulum vinaykumarii</name>
    <dbReference type="NCBI Taxonomy" id="407234"/>
    <lineage>
        <taxon>Bacteria</taxon>
        <taxon>Pseudomonadati</taxon>
        <taxon>Pseudomonadota</taxon>
        <taxon>Alphaproteobacteria</taxon>
        <taxon>Rhodobacterales</taxon>
        <taxon>Paracoccaceae</taxon>
        <taxon>Phaeovulum</taxon>
    </lineage>
</organism>
<name>A0A1N7MHA5_9RHOB</name>
<dbReference type="EMBL" id="FTOM01000007">
    <property type="protein sequence ID" value="SIS85495.1"/>
    <property type="molecule type" value="Genomic_DNA"/>
</dbReference>
<dbReference type="InterPro" id="IPR026333">
    <property type="entry name" value="ATP_dep_DNA_lig_pp_1105_fam"/>
</dbReference>
<feature type="domain" description="ATP-dependent DNA ligase family profile" evidence="14">
    <location>
        <begin position="306"/>
        <end position="433"/>
    </location>
</feature>
<dbReference type="Gene3D" id="3.30.470.30">
    <property type="entry name" value="DNA ligase/mRNA capping enzyme"/>
    <property type="match status" value="1"/>
</dbReference>
<keyword evidence="9" id="KW-0460">Magnesium</keyword>
<evidence type="ECO:0000256" key="5">
    <source>
        <dbReference type="ARBA" id="ARBA00022723"/>
    </source>
</evidence>
<dbReference type="Pfam" id="PF01068">
    <property type="entry name" value="DNA_ligase_A_M"/>
    <property type="match status" value="1"/>
</dbReference>
<dbReference type="SUPFAM" id="SSF117018">
    <property type="entry name" value="ATP-dependent DNA ligase DNA-binding domain"/>
    <property type="match status" value="1"/>
</dbReference>
<dbReference type="PROSITE" id="PS50160">
    <property type="entry name" value="DNA_LIGASE_A3"/>
    <property type="match status" value="1"/>
</dbReference>
<evidence type="ECO:0000256" key="4">
    <source>
        <dbReference type="ARBA" id="ARBA00022705"/>
    </source>
</evidence>
<proteinExistence type="predicted"/>
<dbReference type="InterPro" id="IPR016059">
    <property type="entry name" value="DNA_ligase_ATP-dep_CS"/>
</dbReference>
<dbReference type="Pfam" id="PF04675">
    <property type="entry name" value="DNA_ligase_A_N"/>
    <property type="match status" value="1"/>
</dbReference>
<evidence type="ECO:0000256" key="1">
    <source>
        <dbReference type="ARBA" id="ARBA00012727"/>
    </source>
</evidence>
<dbReference type="RefSeq" id="WP_076366867.1">
    <property type="nucleotide sequence ID" value="NZ_FTOM01000007.1"/>
</dbReference>
<dbReference type="EC" id="6.5.1.1" evidence="1"/>
<protein>
    <recommendedName>
        <fullName evidence="1">DNA ligase (ATP)</fullName>
        <ecNumber evidence="1">6.5.1.1</ecNumber>
    </recommendedName>
</protein>
<dbReference type="NCBIfam" id="NF006701">
    <property type="entry name" value="PRK09247.1"/>
    <property type="match status" value="1"/>
</dbReference>
<dbReference type="Gene3D" id="1.10.3260.10">
    <property type="entry name" value="DNA ligase, ATP-dependent, N-terminal domain"/>
    <property type="match status" value="1"/>
</dbReference>
<evidence type="ECO:0000256" key="11">
    <source>
        <dbReference type="ARBA" id="ARBA00023204"/>
    </source>
</evidence>
<keyword evidence="11" id="KW-0234">DNA repair</keyword>
<dbReference type="GO" id="GO:0006281">
    <property type="term" value="P:DNA repair"/>
    <property type="evidence" value="ECO:0007669"/>
    <property type="project" value="UniProtKB-KW"/>
</dbReference>
<gene>
    <name evidence="15" type="ORF">SAMN05421795_107128</name>
</gene>
<keyword evidence="2 15" id="KW-0436">Ligase</keyword>
<dbReference type="Proteomes" id="UP000186098">
    <property type="component" value="Unassembled WGS sequence"/>
</dbReference>
<keyword evidence="10" id="KW-0233">DNA recombination</keyword>
<keyword evidence="8" id="KW-0067">ATP-binding</keyword>
<keyword evidence="6" id="KW-0547">Nucleotide-binding</keyword>
<dbReference type="InterPro" id="IPR012309">
    <property type="entry name" value="DNA_ligase_ATP-dep_C"/>
</dbReference>
<evidence type="ECO:0000256" key="12">
    <source>
        <dbReference type="ARBA" id="ARBA00023306"/>
    </source>
</evidence>
<dbReference type="CDD" id="cd07897">
    <property type="entry name" value="Adenylation_DNA_ligase_Bac1"/>
    <property type="match status" value="1"/>
</dbReference>
<keyword evidence="12" id="KW-0131">Cell cycle</keyword>
<accession>A0A1N7MHA5</accession>
<evidence type="ECO:0000256" key="7">
    <source>
        <dbReference type="ARBA" id="ARBA00022763"/>
    </source>
</evidence>
<dbReference type="Pfam" id="PF04679">
    <property type="entry name" value="DNA_ligase_A_C"/>
    <property type="match status" value="1"/>
</dbReference>
<dbReference type="PANTHER" id="PTHR45674:SF13">
    <property type="entry name" value="DNA LIGASE-RELATED"/>
    <property type="match status" value="1"/>
</dbReference>
<dbReference type="PROSITE" id="PS00697">
    <property type="entry name" value="DNA_LIGASE_A1"/>
    <property type="match status" value="1"/>
</dbReference>
<evidence type="ECO:0000256" key="3">
    <source>
        <dbReference type="ARBA" id="ARBA00022618"/>
    </source>
</evidence>
<evidence type="ECO:0000256" key="9">
    <source>
        <dbReference type="ARBA" id="ARBA00022842"/>
    </source>
</evidence>
<keyword evidence="3" id="KW-0132">Cell division</keyword>
<dbReference type="GO" id="GO:0005524">
    <property type="term" value="F:ATP binding"/>
    <property type="evidence" value="ECO:0007669"/>
    <property type="project" value="UniProtKB-KW"/>
</dbReference>
<evidence type="ECO:0000256" key="10">
    <source>
        <dbReference type="ARBA" id="ARBA00023172"/>
    </source>
</evidence>
<dbReference type="GO" id="GO:0006260">
    <property type="term" value="P:DNA replication"/>
    <property type="evidence" value="ECO:0007669"/>
    <property type="project" value="UniProtKB-KW"/>
</dbReference>
<dbReference type="InterPro" id="IPR012340">
    <property type="entry name" value="NA-bd_OB-fold"/>
</dbReference>
<evidence type="ECO:0000256" key="2">
    <source>
        <dbReference type="ARBA" id="ARBA00022598"/>
    </source>
</evidence>
<dbReference type="GO" id="GO:0006310">
    <property type="term" value="P:DNA recombination"/>
    <property type="evidence" value="ECO:0007669"/>
    <property type="project" value="UniProtKB-KW"/>
</dbReference>
<dbReference type="InterPro" id="IPR012308">
    <property type="entry name" value="DNA_ligase_ATP-dep_N"/>
</dbReference>
<dbReference type="NCBIfam" id="TIGR04120">
    <property type="entry name" value="DNA_lig_bact"/>
    <property type="match status" value="1"/>
</dbReference>
<dbReference type="GO" id="GO:0003677">
    <property type="term" value="F:DNA binding"/>
    <property type="evidence" value="ECO:0007669"/>
    <property type="project" value="InterPro"/>
</dbReference>
<dbReference type="AlphaFoldDB" id="A0A1N7MHA5"/>
<dbReference type="STRING" id="407234.SAMN05421795_107128"/>
<dbReference type="GO" id="GO:0051301">
    <property type="term" value="P:cell division"/>
    <property type="evidence" value="ECO:0007669"/>
    <property type="project" value="UniProtKB-KW"/>
</dbReference>
<dbReference type="SUPFAM" id="SSF50249">
    <property type="entry name" value="Nucleic acid-binding proteins"/>
    <property type="match status" value="1"/>
</dbReference>
<dbReference type="GO" id="GO:0046872">
    <property type="term" value="F:metal ion binding"/>
    <property type="evidence" value="ECO:0007669"/>
    <property type="project" value="UniProtKB-KW"/>
</dbReference>
<keyword evidence="5" id="KW-0479">Metal-binding</keyword>
<dbReference type="InterPro" id="IPR050191">
    <property type="entry name" value="ATP-dep_DNA_ligase"/>
</dbReference>
<keyword evidence="16" id="KW-1185">Reference proteome</keyword>
<evidence type="ECO:0000256" key="13">
    <source>
        <dbReference type="ARBA" id="ARBA00034003"/>
    </source>
</evidence>